<keyword evidence="1" id="KW-0472">Membrane</keyword>
<reference evidence="2" key="2">
    <citation type="journal article" date="2020" name="Microorganisms">
        <title>Osmotic Adaptation and Compatible Solute Biosynthesis of Phototrophic Bacteria as Revealed from Genome Analyses.</title>
        <authorList>
            <person name="Imhoff J.F."/>
            <person name="Rahn T."/>
            <person name="Kunzel S."/>
            <person name="Keller A."/>
            <person name="Neulinger S.C."/>
        </authorList>
    </citation>
    <scope>NUCLEOTIDE SEQUENCE</scope>
    <source>
        <strain evidence="2">DSM 11080</strain>
    </source>
</reference>
<accession>A0AAJ0U576</accession>
<feature type="transmembrane region" description="Helical" evidence="1">
    <location>
        <begin position="341"/>
        <end position="365"/>
    </location>
</feature>
<keyword evidence="3" id="KW-1185">Reference proteome</keyword>
<name>A0AAJ0U576_9GAMM</name>
<protein>
    <recommendedName>
        <fullName evidence="4">NnrS family protein</fullName>
    </recommendedName>
</protein>
<organism evidence="2 3">
    <name type="scientific">Halochromatium glycolicum</name>
    <dbReference type="NCBI Taxonomy" id="85075"/>
    <lineage>
        <taxon>Bacteria</taxon>
        <taxon>Pseudomonadati</taxon>
        <taxon>Pseudomonadota</taxon>
        <taxon>Gammaproteobacteria</taxon>
        <taxon>Chromatiales</taxon>
        <taxon>Chromatiaceae</taxon>
        <taxon>Halochromatium</taxon>
    </lineage>
</organism>
<sequence>MTTTILRSGWQTVGPTMRRSTGGRTGPRIAFVFHPGKDLSTRRGGIEKMQPRRFTVLQTGFRPFFLAAMVYAVLAMTLWTAQLMQLTRFDLDTIPPALWHGHEMVFGYAIAVISGFLLTAVQNWTGGRTAQGNLLLALFILWLVSRLIALYPSAAGVPVMLVSSVLFYLLLLWVLLKPLIQAGNHAQWGIIGKLCLFLALDTLFLASTTGWLTPSYGRPSLLIAMYTVIGLILMMAQRVVPSFTRNAIAAKTQVQDYRYVPVVSLIGLVIFAAADVLSWQPILLVSGLVLFIANALRLYGWYTSEILSRPLVWVLHLAVAFISIGFVLRGTAEIFHIPPELGLHAMAYGGIGLVTIGMMARVSLGHTGRNVFEPPKGLALIFMTLAAGAILRVLLPILAPEYYFLLIQLSQFLWISAFLAMLALFARPLLTARVDGRYG</sequence>
<keyword evidence="1" id="KW-0812">Transmembrane</keyword>
<feature type="transmembrane region" description="Helical" evidence="1">
    <location>
        <begin position="63"/>
        <end position="84"/>
    </location>
</feature>
<feature type="transmembrane region" description="Helical" evidence="1">
    <location>
        <begin position="188"/>
        <end position="207"/>
    </location>
</feature>
<feature type="transmembrane region" description="Helical" evidence="1">
    <location>
        <begin position="257"/>
        <end position="274"/>
    </location>
</feature>
<keyword evidence="1" id="KW-1133">Transmembrane helix</keyword>
<feature type="transmembrane region" description="Helical" evidence="1">
    <location>
        <begin position="219"/>
        <end position="236"/>
    </location>
</feature>
<evidence type="ECO:0000256" key="1">
    <source>
        <dbReference type="SAM" id="Phobius"/>
    </source>
</evidence>
<feature type="transmembrane region" description="Helical" evidence="1">
    <location>
        <begin position="280"/>
        <end position="299"/>
    </location>
</feature>
<dbReference type="InterPro" id="IPR010266">
    <property type="entry name" value="NnrS"/>
</dbReference>
<dbReference type="Pfam" id="PF05940">
    <property type="entry name" value="NnrS"/>
    <property type="match status" value="1"/>
</dbReference>
<dbReference type="EMBL" id="NRSJ01000017">
    <property type="protein sequence ID" value="MBK1705012.1"/>
    <property type="molecule type" value="Genomic_DNA"/>
</dbReference>
<dbReference type="AlphaFoldDB" id="A0AAJ0U576"/>
<feature type="transmembrane region" description="Helical" evidence="1">
    <location>
        <begin position="157"/>
        <end position="176"/>
    </location>
</feature>
<reference evidence="2" key="1">
    <citation type="submission" date="2017-08" db="EMBL/GenBank/DDBJ databases">
        <authorList>
            <person name="Imhoff J.F."/>
            <person name="Rahn T."/>
            <person name="Kuenzel S."/>
            <person name="Neulinger S.C."/>
        </authorList>
    </citation>
    <scope>NUCLEOTIDE SEQUENCE</scope>
    <source>
        <strain evidence="2">DSM 11080</strain>
    </source>
</reference>
<feature type="transmembrane region" description="Helical" evidence="1">
    <location>
        <begin position="311"/>
        <end position="329"/>
    </location>
</feature>
<feature type="transmembrane region" description="Helical" evidence="1">
    <location>
        <begin position="411"/>
        <end position="430"/>
    </location>
</feature>
<feature type="transmembrane region" description="Helical" evidence="1">
    <location>
        <begin position="377"/>
        <end position="399"/>
    </location>
</feature>
<gene>
    <name evidence="2" type="ORF">CKO40_10780</name>
</gene>
<comment type="caution">
    <text evidence="2">The sequence shown here is derived from an EMBL/GenBank/DDBJ whole genome shotgun (WGS) entry which is preliminary data.</text>
</comment>
<feature type="transmembrane region" description="Helical" evidence="1">
    <location>
        <begin position="133"/>
        <end position="151"/>
    </location>
</feature>
<proteinExistence type="predicted"/>
<evidence type="ECO:0008006" key="4">
    <source>
        <dbReference type="Google" id="ProtNLM"/>
    </source>
</evidence>
<dbReference type="Proteomes" id="UP001296776">
    <property type="component" value="Unassembled WGS sequence"/>
</dbReference>
<feature type="transmembrane region" description="Helical" evidence="1">
    <location>
        <begin position="104"/>
        <end position="121"/>
    </location>
</feature>
<evidence type="ECO:0000313" key="2">
    <source>
        <dbReference type="EMBL" id="MBK1705012.1"/>
    </source>
</evidence>
<evidence type="ECO:0000313" key="3">
    <source>
        <dbReference type="Proteomes" id="UP001296776"/>
    </source>
</evidence>